<dbReference type="eggNOG" id="KOG1282">
    <property type="taxonomic scope" value="Eukaryota"/>
</dbReference>
<dbReference type="SUPFAM" id="SSF53474">
    <property type="entry name" value="alpha/beta-Hydrolases"/>
    <property type="match status" value="1"/>
</dbReference>
<proteinExistence type="inferred from homology"/>
<dbReference type="RefSeq" id="XP_016756057.1">
    <property type="nucleotide sequence ID" value="XM_016909300.1"/>
</dbReference>
<accession>M3CWA0</accession>
<comment type="similarity">
    <text evidence="1 6">Belongs to the peptidase S10 family.</text>
</comment>
<dbReference type="GeneID" id="27906437"/>
<evidence type="ECO:0000313" key="8">
    <source>
        <dbReference type="EMBL" id="EMF07936.1"/>
    </source>
</evidence>
<name>M3CWA0_SPHMS</name>
<feature type="signal peptide" evidence="6">
    <location>
        <begin position="1"/>
        <end position="22"/>
    </location>
</feature>
<keyword evidence="6" id="KW-0732">Signal</keyword>
<dbReference type="GO" id="GO:0000324">
    <property type="term" value="C:fungal-type vacuole"/>
    <property type="evidence" value="ECO:0007669"/>
    <property type="project" value="TreeGrafter"/>
</dbReference>
<dbReference type="MEROPS" id="S10.016"/>
<dbReference type="EC" id="3.4.16.-" evidence="6"/>
<dbReference type="InterPro" id="IPR018202">
    <property type="entry name" value="Ser_caboxypep_ser_AS"/>
</dbReference>
<dbReference type="GO" id="GO:0006508">
    <property type="term" value="P:proteolysis"/>
    <property type="evidence" value="ECO:0007669"/>
    <property type="project" value="UniProtKB-KW"/>
</dbReference>
<organism evidence="8 9">
    <name type="scientific">Sphaerulina musiva (strain SO2202)</name>
    <name type="common">Poplar stem canker fungus</name>
    <name type="synonym">Septoria musiva</name>
    <dbReference type="NCBI Taxonomy" id="692275"/>
    <lineage>
        <taxon>Eukaryota</taxon>
        <taxon>Fungi</taxon>
        <taxon>Dikarya</taxon>
        <taxon>Ascomycota</taxon>
        <taxon>Pezizomycotina</taxon>
        <taxon>Dothideomycetes</taxon>
        <taxon>Dothideomycetidae</taxon>
        <taxon>Mycosphaerellales</taxon>
        <taxon>Mycosphaerellaceae</taxon>
        <taxon>Sphaerulina</taxon>
    </lineage>
</organism>
<dbReference type="PROSITE" id="PS00131">
    <property type="entry name" value="CARBOXYPEPT_SER_SER"/>
    <property type="match status" value="1"/>
</dbReference>
<dbReference type="OMA" id="CTEAANM"/>
<evidence type="ECO:0000256" key="1">
    <source>
        <dbReference type="ARBA" id="ARBA00009431"/>
    </source>
</evidence>
<dbReference type="GO" id="GO:0004185">
    <property type="term" value="F:serine-type carboxypeptidase activity"/>
    <property type="evidence" value="ECO:0007669"/>
    <property type="project" value="UniProtKB-UniRule"/>
</dbReference>
<dbReference type="InterPro" id="IPR029058">
    <property type="entry name" value="AB_hydrolase_fold"/>
</dbReference>
<dbReference type="Proteomes" id="UP000016931">
    <property type="component" value="Unassembled WGS sequence"/>
</dbReference>
<keyword evidence="2 6" id="KW-0121">Carboxypeptidase</keyword>
<gene>
    <name evidence="8" type="ORF">SEPMUDRAFT_54493</name>
</gene>
<evidence type="ECO:0000313" key="9">
    <source>
        <dbReference type="Proteomes" id="UP000016931"/>
    </source>
</evidence>
<evidence type="ECO:0000256" key="2">
    <source>
        <dbReference type="ARBA" id="ARBA00022645"/>
    </source>
</evidence>
<dbReference type="Gene3D" id="3.40.50.1820">
    <property type="entry name" value="alpha/beta hydrolase"/>
    <property type="match status" value="1"/>
</dbReference>
<dbReference type="AlphaFoldDB" id="M3CWA0"/>
<protein>
    <recommendedName>
        <fullName evidence="6">Carboxypeptidase</fullName>
        <ecNumber evidence="6">3.4.16.-</ecNumber>
    </recommendedName>
</protein>
<evidence type="ECO:0000256" key="3">
    <source>
        <dbReference type="ARBA" id="ARBA00022670"/>
    </source>
</evidence>
<dbReference type="PANTHER" id="PTHR11802">
    <property type="entry name" value="SERINE PROTEASE FAMILY S10 SERINE CARBOXYPEPTIDASE"/>
    <property type="match status" value="1"/>
</dbReference>
<dbReference type="HOGENOM" id="CLU_008523_10_3_1"/>
<dbReference type="PRINTS" id="PR00724">
    <property type="entry name" value="CRBOXYPTASEC"/>
</dbReference>
<dbReference type="PANTHER" id="PTHR11802:SF131">
    <property type="entry name" value="CARBOXYPEPTIDASE"/>
    <property type="match status" value="1"/>
</dbReference>
<feature type="region of interest" description="Disordered" evidence="7">
    <location>
        <begin position="544"/>
        <end position="580"/>
    </location>
</feature>
<keyword evidence="9" id="KW-1185">Reference proteome</keyword>
<feature type="compositionally biased region" description="Low complexity" evidence="7">
    <location>
        <begin position="546"/>
        <end position="561"/>
    </location>
</feature>
<dbReference type="Pfam" id="PF00450">
    <property type="entry name" value="Peptidase_S10"/>
    <property type="match status" value="1"/>
</dbReference>
<sequence>MLGRQVLALILSSWSIVTASLASQFHPHPKPQNLRRQYFPTHASDFQTFTTPTNVTIRYKEPGKSGVCETTEGVASYSGYIDIAPNVHAFFWFFASRRDPANDDLTLWLNGGPGADSLVGLFQEMGPCTITENLTSVLNPYSWNEVSNLLFLSQPVGVGFSYQADDHSTELGSDHNSTTTTYPLSDPIREGDINTTDIAAVAAWHILQGFLSALPYFPDVKSAKPKNFNLWTESYGGHYGPSFFKYFYDQNERIVNGSISGYPLTFNSLGLINAIISEAIQAEHYPEFAVNNTYGIVAYNDTVYSYAKFALNMINGCKDRLVRCAAAARDTPGGLVNGKITTSASSQITVVDKCNEATAMCYDNVKGVYDAYSGRQRFDIRLPRDDPTPPTYFEDYLGLPEIQEAIGVRLNYSSINEDVYFEFRQTGDFAYPNFLRDLEEILDSGVRVSLVYGDADYACNWFGGEAVSKQISYAHTEQFNAAGYEPFVWAPGNVQAGEVREYGNFSFTRIYEAGHQVPYYQPGPSLAYFERAISGLAMADGRKPVTANSTTTGPANTTHTADPAPYSSIVPPTESASLAA</sequence>
<keyword evidence="4 6" id="KW-0378">Hydrolase</keyword>
<dbReference type="OrthoDB" id="443318at2759"/>
<evidence type="ECO:0000256" key="7">
    <source>
        <dbReference type="SAM" id="MobiDB-lite"/>
    </source>
</evidence>
<dbReference type="InterPro" id="IPR001563">
    <property type="entry name" value="Peptidase_S10"/>
</dbReference>
<dbReference type="EMBL" id="KB456272">
    <property type="protein sequence ID" value="EMF07936.1"/>
    <property type="molecule type" value="Genomic_DNA"/>
</dbReference>
<evidence type="ECO:0000256" key="4">
    <source>
        <dbReference type="ARBA" id="ARBA00022801"/>
    </source>
</evidence>
<keyword evidence="5" id="KW-0325">Glycoprotein</keyword>
<dbReference type="STRING" id="692275.M3CWA0"/>
<reference evidence="8 9" key="1">
    <citation type="journal article" date="2012" name="PLoS Pathog.">
        <title>Diverse lifestyles and strategies of plant pathogenesis encoded in the genomes of eighteen Dothideomycetes fungi.</title>
        <authorList>
            <person name="Ohm R.A."/>
            <person name="Feau N."/>
            <person name="Henrissat B."/>
            <person name="Schoch C.L."/>
            <person name="Horwitz B.A."/>
            <person name="Barry K.W."/>
            <person name="Condon B.J."/>
            <person name="Copeland A.C."/>
            <person name="Dhillon B."/>
            <person name="Glaser F."/>
            <person name="Hesse C.N."/>
            <person name="Kosti I."/>
            <person name="LaButti K."/>
            <person name="Lindquist E.A."/>
            <person name="Lucas S."/>
            <person name="Salamov A.A."/>
            <person name="Bradshaw R.E."/>
            <person name="Ciuffetti L."/>
            <person name="Hamelin R.C."/>
            <person name="Kema G.H.J."/>
            <person name="Lawrence C."/>
            <person name="Scott J.A."/>
            <person name="Spatafora J.W."/>
            <person name="Turgeon B.G."/>
            <person name="de Wit P.J.G.M."/>
            <person name="Zhong S."/>
            <person name="Goodwin S.B."/>
            <person name="Grigoriev I.V."/>
        </authorList>
    </citation>
    <scope>NUCLEOTIDE SEQUENCE [LARGE SCALE GENOMIC DNA]</scope>
    <source>
        <strain evidence="8 9">SO2202</strain>
    </source>
</reference>
<evidence type="ECO:0000256" key="5">
    <source>
        <dbReference type="ARBA" id="ARBA00023180"/>
    </source>
</evidence>
<feature type="chain" id="PRO_5006527930" description="Carboxypeptidase" evidence="6">
    <location>
        <begin position="23"/>
        <end position="580"/>
    </location>
</feature>
<keyword evidence="3 6" id="KW-0645">Protease</keyword>
<evidence type="ECO:0000256" key="6">
    <source>
        <dbReference type="RuleBase" id="RU361156"/>
    </source>
</evidence>